<comment type="subcellular location">
    <subcellularLocation>
        <location evidence="1 11">Cell membrane</location>
        <topology evidence="1 11">Multi-pass membrane protein</topology>
    </subcellularLocation>
</comment>
<dbReference type="PRINTS" id="PR01651">
    <property type="entry name" value="SECGEXPORT"/>
</dbReference>
<proteinExistence type="inferred from homology"/>
<evidence type="ECO:0000256" key="1">
    <source>
        <dbReference type="ARBA" id="ARBA00004651"/>
    </source>
</evidence>
<sequence length="131" mass="13370">MESIIVIVHIVVAVAIVGLVLLQQGKGADAGASFGSGASQTVFGSSGSGNFLVRATTVCATIFFVTSLSLSLVAKNQTGFGTTSGMPVVNPELLETLSTSQQSDLPQLDEEMPAVEDSQADVPTLPTGDDL</sequence>
<dbReference type="AlphaFoldDB" id="A0A0R2S6Z1"/>
<organism evidence="13 14">
    <name type="scientific">OM182 bacterium BACL3 MAG-120507-bin80</name>
    <dbReference type="NCBI Taxonomy" id="1655577"/>
    <lineage>
        <taxon>Bacteria</taxon>
        <taxon>Pseudomonadati</taxon>
        <taxon>Pseudomonadota</taxon>
        <taxon>Gammaproteobacteria</taxon>
        <taxon>OMG group</taxon>
        <taxon>OM182 clade</taxon>
    </lineage>
</organism>
<comment type="similarity">
    <text evidence="2 11">Belongs to the SecG family.</text>
</comment>
<evidence type="ECO:0000256" key="11">
    <source>
        <dbReference type="RuleBase" id="RU365087"/>
    </source>
</evidence>
<dbReference type="InterPro" id="IPR004692">
    <property type="entry name" value="SecG"/>
</dbReference>
<evidence type="ECO:0000313" key="13">
    <source>
        <dbReference type="EMBL" id="KRO70502.1"/>
    </source>
</evidence>
<keyword evidence="5 11" id="KW-1003">Cell membrane</keyword>
<dbReference type="GO" id="GO:0015450">
    <property type="term" value="F:protein-transporting ATPase activity"/>
    <property type="evidence" value="ECO:0007669"/>
    <property type="project" value="UniProtKB-UniRule"/>
</dbReference>
<evidence type="ECO:0000256" key="3">
    <source>
        <dbReference type="ARBA" id="ARBA00017876"/>
    </source>
</evidence>
<evidence type="ECO:0000256" key="12">
    <source>
        <dbReference type="SAM" id="MobiDB-lite"/>
    </source>
</evidence>
<comment type="function">
    <text evidence="11">Involved in protein export. Participates in an early event of protein translocation.</text>
</comment>
<name>A0A0R2S6Z1_9GAMM</name>
<comment type="caution">
    <text evidence="11">Lacks conserved residue(s) required for the propagation of feature annotation.</text>
</comment>
<gene>
    <name evidence="13" type="ORF">ABR69_01620</name>
</gene>
<feature type="transmembrane region" description="Helical" evidence="11">
    <location>
        <begin position="51"/>
        <end position="74"/>
    </location>
</feature>
<evidence type="ECO:0000256" key="8">
    <source>
        <dbReference type="ARBA" id="ARBA00022989"/>
    </source>
</evidence>
<accession>A0A0R2S6Z1</accession>
<evidence type="ECO:0000256" key="10">
    <source>
        <dbReference type="ARBA" id="ARBA00023136"/>
    </source>
</evidence>
<evidence type="ECO:0000256" key="4">
    <source>
        <dbReference type="ARBA" id="ARBA00022448"/>
    </source>
</evidence>
<dbReference type="GO" id="GO:0043952">
    <property type="term" value="P:protein transport by the Sec complex"/>
    <property type="evidence" value="ECO:0007669"/>
    <property type="project" value="TreeGrafter"/>
</dbReference>
<dbReference type="PANTHER" id="PTHR34182">
    <property type="entry name" value="PROTEIN-EXPORT MEMBRANE PROTEIN SECG"/>
    <property type="match status" value="1"/>
</dbReference>
<evidence type="ECO:0000256" key="6">
    <source>
        <dbReference type="ARBA" id="ARBA00022692"/>
    </source>
</evidence>
<dbReference type="PANTHER" id="PTHR34182:SF1">
    <property type="entry name" value="PROTEIN-EXPORT MEMBRANE PROTEIN SECG"/>
    <property type="match status" value="1"/>
</dbReference>
<evidence type="ECO:0000256" key="2">
    <source>
        <dbReference type="ARBA" id="ARBA00008445"/>
    </source>
</evidence>
<feature type="region of interest" description="Disordered" evidence="12">
    <location>
        <begin position="98"/>
        <end position="131"/>
    </location>
</feature>
<protein>
    <recommendedName>
        <fullName evidence="3 11">Protein-export membrane protein SecG</fullName>
    </recommendedName>
</protein>
<dbReference type="GO" id="GO:0009306">
    <property type="term" value="P:protein secretion"/>
    <property type="evidence" value="ECO:0007669"/>
    <property type="project" value="UniProtKB-UniRule"/>
</dbReference>
<dbReference type="Proteomes" id="UP000051934">
    <property type="component" value="Unassembled WGS sequence"/>
</dbReference>
<dbReference type="NCBIfam" id="TIGR00810">
    <property type="entry name" value="secG"/>
    <property type="match status" value="1"/>
</dbReference>
<dbReference type="GO" id="GO:0065002">
    <property type="term" value="P:intracellular protein transmembrane transport"/>
    <property type="evidence" value="ECO:0007669"/>
    <property type="project" value="TreeGrafter"/>
</dbReference>
<keyword evidence="8 11" id="KW-1133">Transmembrane helix</keyword>
<evidence type="ECO:0000256" key="7">
    <source>
        <dbReference type="ARBA" id="ARBA00022927"/>
    </source>
</evidence>
<evidence type="ECO:0000313" key="14">
    <source>
        <dbReference type="Proteomes" id="UP000051934"/>
    </source>
</evidence>
<dbReference type="EMBL" id="LIBB01000326">
    <property type="protein sequence ID" value="KRO70502.1"/>
    <property type="molecule type" value="Genomic_DNA"/>
</dbReference>
<evidence type="ECO:0000256" key="5">
    <source>
        <dbReference type="ARBA" id="ARBA00022475"/>
    </source>
</evidence>
<keyword evidence="6 11" id="KW-0812">Transmembrane</keyword>
<reference evidence="13 14" key="1">
    <citation type="submission" date="2015-10" db="EMBL/GenBank/DDBJ databases">
        <title>Metagenome-Assembled Genomes uncover a global brackish microbiome.</title>
        <authorList>
            <person name="Hugerth L.W."/>
            <person name="Larsson J."/>
            <person name="Alneberg J."/>
            <person name="Lindh M.V."/>
            <person name="Legrand C."/>
            <person name="Pinhassi J."/>
            <person name="Andersson A.F."/>
        </authorList>
    </citation>
    <scope>NUCLEOTIDE SEQUENCE [LARGE SCALE GENOMIC DNA]</scope>
    <source>
        <strain evidence="13">BACL4 MAG-120507-bin80</strain>
    </source>
</reference>
<keyword evidence="7 11" id="KW-0653">Protein transport</keyword>
<keyword evidence="4 11" id="KW-0813">Transport</keyword>
<keyword evidence="10 11" id="KW-0472">Membrane</keyword>
<evidence type="ECO:0000256" key="9">
    <source>
        <dbReference type="ARBA" id="ARBA00023010"/>
    </source>
</evidence>
<comment type="caution">
    <text evidence="13">The sequence shown here is derived from an EMBL/GenBank/DDBJ whole genome shotgun (WGS) entry which is preliminary data.</text>
</comment>
<keyword evidence="9 11" id="KW-0811">Translocation</keyword>
<dbReference type="GO" id="GO:0005886">
    <property type="term" value="C:plasma membrane"/>
    <property type="evidence" value="ECO:0007669"/>
    <property type="project" value="UniProtKB-SubCell"/>
</dbReference>
<dbReference type="Pfam" id="PF03840">
    <property type="entry name" value="SecG"/>
    <property type="match status" value="1"/>
</dbReference>